<evidence type="ECO:0000313" key="2">
    <source>
        <dbReference type="EMBL" id="MBY6138080.1"/>
    </source>
</evidence>
<sequence>MPDLAKHHHKQLQALERLAHRMDRAFRIPLIGVRIGWDSIAGLVPGVGDTIALIPAGYILYSGYRMGASAPILARMAANIGVDALIGSIPLAGDLFDVAWKANTRNTDLLRRHFEERAASDEPLPKRLGRKRFSSLTAPRELRLAPTYVGAHHPGALHRRKPHKQASWQHPLNRTLDS</sequence>
<accession>A0ABS7NA57</accession>
<comment type="caution">
    <text evidence="2">The sequence shown here is derived from an EMBL/GenBank/DDBJ whole genome shotgun (WGS) entry which is preliminary data.</text>
</comment>
<gene>
    <name evidence="2" type="ORF">KUV26_01380</name>
</gene>
<proteinExistence type="predicted"/>
<reference evidence="2 3" key="1">
    <citation type="submission" date="2021-06" db="EMBL/GenBank/DDBJ databases">
        <title>50 bacteria genomes isolated from Dapeng, Shenzhen, China.</title>
        <authorList>
            <person name="Zheng W."/>
            <person name="Yu S."/>
            <person name="Huang Y."/>
        </authorList>
    </citation>
    <scope>NUCLEOTIDE SEQUENCE [LARGE SCALE GENOMIC DNA]</scope>
    <source>
        <strain evidence="2 3">DP1N14-2</strain>
    </source>
</reference>
<dbReference type="PANTHER" id="PTHR35519:SF2">
    <property type="entry name" value="PH DOMAIN PROTEIN"/>
    <property type="match status" value="1"/>
</dbReference>
<dbReference type="PANTHER" id="PTHR35519">
    <property type="entry name" value="MEMBRANE PROTEINS"/>
    <property type="match status" value="1"/>
</dbReference>
<dbReference type="Pfam" id="PF13430">
    <property type="entry name" value="DUF4112"/>
    <property type="match status" value="1"/>
</dbReference>
<dbReference type="EMBL" id="JAHVJA010000001">
    <property type="protein sequence ID" value="MBY6138080.1"/>
    <property type="molecule type" value="Genomic_DNA"/>
</dbReference>
<evidence type="ECO:0000256" key="1">
    <source>
        <dbReference type="SAM" id="MobiDB-lite"/>
    </source>
</evidence>
<protein>
    <submittedName>
        <fullName evidence="2">DUF4112 domain-containing protein</fullName>
    </submittedName>
</protein>
<dbReference type="RefSeq" id="WP_222507079.1">
    <property type="nucleotide sequence ID" value="NZ_JAHVJA010000001.1"/>
</dbReference>
<feature type="compositionally biased region" description="Basic residues" evidence="1">
    <location>
        <begin position="155"/>
        <end position="164"/>
    </location>
</feature>
<feature type="region of interest" description="Disordered" evidence="1">
    <location>
        <begin position="153"/>
        <end position="178"/>
    </location>
</feature>
<name>A0ABS7NA57_9RHOB</name>
<dbReference type="InterPro" id="IPR025187">
    <property type="entry name" value="DUF4112"/>
</dbReference>
<evidence type="ECO:0000313" key="3">
    <source>
        <dbReference type="Proteomes" id="UP000766629"/>
    </source>
</evidence>
<keyword evidence="3" id="KW-1185">Reference proteome</keyword>
<organism evidence="2 3">
    <name type="scientific">Leisingera daeponensis</name>
    <dbReference type="NCBI Taxonomy" id="405746"/>
    <lineage>
        <taxon>Bacteria</taxon>
        <taxon>Pseudomonadati</taxon>
        <taxon>Pseudomonadota</taxon>
        <taxon>Alphaproteobacteria</taxon>
        <taxon>Rhodobacterales</taxon>
        <taxon>Roseobacteraceae</taxon>
        <taxon>Leisingera</taxon>
    </lineage>
</organism>
<dbReference type="Proteomes" id="UP000766629">
    <property type="component" value="Unassembled WGS sequence"/>
</dbReference>